<evidence type="ECO:0000313" key="10">
    <source>
        <dbReference type="EMBL" id="MBJ3776540.1"/>
    </source>
</evidence>
<dbReference type="GO" id="GO:0008409">
    <property type="term" value="F:5'-3' exonuclease activity"/>
    <property type="evidence" value="ECO:0007669"/>
    <property type="project" value="InterPro"/>
</dbReference>
<dbReference type="AlphaFoldDB" id="A0A934IPW1"/>
<dbReference type="Gene3D" id="3.10.310.30">
    <property type="match status" value="1"/>
</dbReference>
<dbReference type="NCBIfam" id="TIGR00644">
    <property type="entry name" value="recJ"/>
    <property type="match status" value="1"/>
</dbReference>
<name>A0A934IPW1_9HYPH</name>
<gene>
    <name evidence="10" type="primary">recJ</name>
    <name evidence="10" type="ORF">JCR33_12610</name>
</gene>
<keyword evidence="5 10" id="KW-0269">Exonuclease</keyword>
<evidence type="ECO:0000259" key="9">
    <source>
        <dbReference type="Pfam" id="PF17768"/>
    </source>
</evidence>
<evidence type="ECO:0000256" key="6">
    <source>
        <dbReference type="SAM" id="Coils"/>
    </source>
</evidence>
<dbReference type="Pfam" id="PF02272">
    <property type="entry name" value="DHHA1"/>
    <property type="match status" value="1"/>
</dbReference>
<keyword evidence="6" id="KW-0175">Coiled coil</keyword>
<keyword evidence="4" id="KW-0378">Hydrolase</keyword>
<feature type="coiled-coil region" evidence="6">
    <location>
        <begin position="340"/>
        <end position="367"/>
    </location>
</feature>
<evidence type="ECO:0000256" key="3">
    <source>
        <dbReference type="ARBA" id="ARBA00022722"/>
    </source>
</evidence>
<dbReference type="SUPFAM" id="SSF64182">
    <property type="entry name" value="DHH phosphoesterases"/>
    <property type="match status" value="1"/>
</dbReference>
<accession>A0A934IPW1</accession>
<evidence type="ECO:0000256" key="5">
    <source>
        <dbReference type="ARBA" id="ARBA00022839"/>
    </source>
</evidence>
<dbReference type="InterPro" id="IPR051673">
    <property type="entry name" value="SSDNA_exonuclease_RecJ"/>
</dbReference>
<feature type="domain" description="DHHA1" evidence="8">
    <location>
        <begin position="376"/>
        <end position="467"/>
    </location>
</feature>
<dbReference type="EMBL" id="JAEKJA010000009">
    <property type="protein sequence ID" value="MBJ3776540.1"/>
    <property type="molecule type" value="Genomic_DNA"/>
</dbReference>
<comment type="caution">
    <text evidence="10">The sequence shown here is derived from an EMBL/GenBank/DDBJ whole genome shotgun (WGS) entry which is preliminary data.</text>
</comment>
<evidence type="ECO:0000256" key="2">
    <source>
        <dbReference type="ARBA" id="ARBA00019841"/>
    </source>
</evidence>
<evidence type="ECO:0000256" key="4">
    <source>
        <dbReference type="ARBA" id="ARBA00022801"/>
    </source>
</evidence>
<evidence type="ECO:0000313" key="11">
    <source>
        <dbReference type="Proteomes" id="UP000609531"/>
    </source>
</evidence>
<dbReference type="Pfam" id="PF17768">
    <property type="entry name" value="RecJ_OB"/>
    <property type="match status" value="1"/>
</dbReference>
<organism evidence="10 11">
    <name type="scientific">Acuticoccus mangrovi</name>
    <dbReference type="NCBI Taxonomy" id="2796142"/>
    <lineage>
        <taxon>Bacteria</taxon>
        <taxon>Pseudomonadati</taxon>
        <taxon>Pseudomonadota</taxon>
        <taxon>Alphaproteobacteria</taxon>
        <taxon>Hyphomicrobiales</taxon>
        <taxon>Amorphaceae</taxon>
        <taxon>Acuticoccus</taxon>
    </lineage>
</organism>
<dbReference type="InterPro" id="IPR041122">
    <property type="entry name" value="RecJ_OB"/>
</dbReference>
<keyword evidence="3" id="KW-0540">Nuclease</keyword>
<evidence type="ECO:0000259" key="7">
    <source>
        <dbReference type="Pfam" id="PF01368"/>
    </source>
</evidence>
<dbReference type="RefSeq" id="WP_198882435.1">
    <property type="nucleotide sequence ID" value="NZ_JAEKJA010000009.1"/>
</dbReference>
<evidence type="ECO:0000259" key="8">
    <source>
        <dbReference type="Pfam" id="PF02272"/>
    </source>
</evidence>
<proteinExistence type="inferred from homology"/>
<dbReference type="GO" id="GO:0003676">
    <property type="term" value="F:nucleic acid binding"/>
    <property type="evidence" value="ECO:0007669"/>
    <property type="project" value="InterPro"/>
</dbReference>
<protein>
    <recommendedName>
        <fullName evidence="2">Single-stranded-DNA-specific exonuclease RecJ</fullName>
    </recommendedName>
</protein>
<dbReference type="Pfam" id="PF01368">
    <property type="entry name" value="DHH"/>
    <property type="match status" value="1"/>
</dbReference>
<dbReference type="Gene3D" id="3.90.1640.30">
    <property type="match status" value="1"/>
</dbReference>
<keyword evidence="11" id="KW-1185">Reference proteome</keyword>
<evidence type="ECO:0000256" key="1">
    <source>
        <dbReference type="ARBA" id="ARBA00005915"/>
    </source>
</evidence>
<feature type="domain" description="RecJ OB" evidence="9">
    <location>
        <begin position="482"/>
        <end position="590"/>
    </location>
</feature>
<dbReference type="InterPro" id="IPR003156">
    <property type="entry name" value="DHHA1_dom"/>
</dbReference>
<dbReference type="GO" id="GO:0006310">
    <property type="term" value="P:DNA recombination"/>
    <property type="evidence" value="ECO:0007669"/>
    <property type="project" value="InterPro"/>
</dbReference>
<dbReference type="GO" id="GO:0006281">
    <property type="term" value="P:DNA repair"/>
    <property type="evidence" value="ECO:0007669"/>
    <property type="project" value="InterPro"/>
</dbReference>
<dbReference type="PANTHER" id="PTHR30255">
    <property type="entry name" value="SINGLE-STRANDED-DNA-SPECIFIC EXONUCLEASE RECJ"/>
    <property type="match status" value="1"/>
</dbReference>
<dbReference type="PANTHER" id="PTHR30255:SF2">
    <property type="entry name" value="SINGLE-STRANDED-DNA-SPECIFIC EXONUCLEASE RECJ"/>
    <property type="match status" value="1"/>
</dbReference>
<dbReference type="InterPro" id="IPR004610">
    <property type="entry name" value="RecJ"/>
</dbReference>
<reference evidence="10" key="1">
    <citation type="submission" date="2020-12" db="EMBL/GenBank/DDBJ databases">
        <title>Bacterial taxonomy.</title>
        <authorList>
            <person name="Pan X."/>
        </authorList>
    </citation>
    <scope>NUCLEOTIDE SEQUENCE</scope>
    <source>
        <strain evidence="10">B2012</strain>
    </source>
</reference>
<dbReference type="Proteomes" id="UP000609531">
    <property type="component" value="Unassembled WGS sequence"/>
</dbReference>
<sequence>MSQSLSTAPAPDPVPLLGVARSVSGRRWLRRLDVAGERTATALAQRHTLSDIAARVLAGRGVTLENAATELAPKIRDLLPDPSRLTDGDAVATRLADAVERGERIVLFADYDVDGATSAALVSRTLAALGAACRIVIPDRITDGYGPSVAAMHEIADAGADLVVCLDCGAGAIEPVAAAKERGLDLLVIDHHPVDALAPADAIVNPNRPDDLSGLGDLAAVGVAFVAMVGLVREMRRRGRFAASPEPNLLALLDCVALGTVADVVPLTPLNRAFVATGLTAMARRTNPGLSALATVSRLGGPIDATHLGYVLGPRINAGGRIGDSRLGARLLTSEDPAETERIAELLDRLNRERRALETDALAEAEAMADPDAPLIVVAGTWHKGVVGLVAARLKERYRRPAIAIALEADAGTGSARSIRGVDIGAAIREAAADGLLIKGGGHAMAAGLTVAPERIARLVDRLTDRLAGEIAAARAADSLKIDAIASPGAIDETLARALSALGPWGAGRPKPVLALEGVTVDSAVPVGAAGDSLRLRLGALGGASVEAMAFRANGPIGERLRRRGTAVHVAVEVSHGSFRGVPRAEVCVVDVADAAAAMSRAA</sequence>
<dbReference type="InterPro" id="IPR038763">
    <property type="entry name" value="DHH_sf"/>
</dbReference>
<dbReference type="InterPro" id="IPR001667">
    <property type="entry name" value="DDH_dom"/>
</dbReference>
<feature type="domain" description="DDH" evidence="7">
    <location>
        <begin position="104"/>
        <end position="260"/>
    </location>
</feature>
<comment type="similarity">
    <text evidence="1">Belongs to the RecJ family.</text>
</comment>